<protein>
    <recommendedName>
        <fullName evidence="4">F-box domain-containing protein</fullName>
    </recommendedName>
</protein>
<evidence type="ECO:0000313" key="3">
    <source>
        <dbReference type="Proteomes" id="UP000034182"/>
    </source>
</evidence>
<dbReference type="EMBL" id="LAQI01000199">
    <property type="protein sequence ID" value="KKY15210.1"/>
    <property type="molecule type" value="Genomic_DNA"/>
</dbReference>
<evidence type="ECO:0000256" key="1">
    <source>
        <dbReference type="SAM" id="MobiDB-lite"/>
    </source>
</evidence>
<gene>
    <name evidence="2" type="ORF">UCDDS831_g07751</name>
</gene>
<accession>A0A0G2GDS1</accession>
<evidence type="ECO:0008006" key="4">
    <source>
        <dbReference type="Google" id="ProtNLM"/>
    </source>
</evidence>
<dbReference type="Proteomes" id="UP000034182">
    <property type="component" value="Unassembled WGS sequence"/>
</dbReference>
<reference evidence="2 3" key="1">
    <citation type="submission" date="2015-03" db="EMBL/GenBank/DDBJ databases">
        <authorList>
            <person name="Morales-Cruz A."/>
            <person name="Amrine K.C."/>
            <person name="Cantu D."/>
        </authorList>
    </citation>
    <scope>NUCLEOTIDE SEQUENCE [LARGE SCALE GENOMIC DNA]</scope>
    <source>
        <strain evidence="2">DS831</strain>
    </source>
</reference>
<name>A0A0G2GDS1_9PEZI</name>
<dbReference type="InterPro" id="IPR038883">
    <property type="entry name" value="AN11006-like"/>
</dbReference>
<organism evidence="2 3">
    <name type="scientific">Diplodia seriata</name>
    <dbReference type="NCBI Taxonomy" id="420778"/>
    <lineage>
        <taxon>Eukaryota</taxon>
        <taxon>Fungi</taxon>
        <taxon>Dikarya</taxon>
        <taxon>Ascomycota</taxon>
        <taxon>Pezizomycotina</taxon>
        <taxon>Dothideomycetes</taxon>
        <taxon>Dothideomycetes incertae sedis</taxon>
        <taxon>Botryosphaeriales</taxon>
        <taxon>Botryosphaeriaceae</taxon>
        <taxon>Diplodia</taxon>
    </lineage>
</organism>
<dbReference type="PANTHER" id="PTHR42085">
    <property type="entry name" value="F-BOX DOMAIN-CONTAINING PROTEIN"/>
    <property type="match status" value="1"/>
</dbReference>
<proteinExistence type="predicted"/>
<comment type="caution">
    <text evidence="2">The sequence shown here is derived from an EMBL/GenBank/DDBJ whole genome shotgun (WGS) entry which is preliminary data.</text>
</comment>
<feature type="region of interest" description="Disordered" evidence="1">
    <location>
        <begin position="1"/>
        <end position="23"/>
    </location>
</feature>
<dbReference type="PANTHER" id="PTHR42085:SF2">
    <property type="entry name" value="F-BOX DOMAIN-CONTAINING PROTEIN"/>
    <property type="match status" value="1"/>
</dbReference>
<evidence type="ECO:0000313" key="2">
    <source>
        <dbReference type="EMBL" id="KKY15210.1"/>
    </source>
</evidence>
<reference evidence="2 3" key="2">
    <citation type="submission" date="2015-05" db="EMBL/GenBank/DDBJ databases">
        <title>Distinctive expansion of gene families associated with plant cell wall degradation and secondary metabolism in the genomes of grapevine trunk pathogens.</title>
        <authorList>
            <person name="Lawrence D.P."/>
            <person name="Travadon R."/>
            <person name="Rolshausen P.E."/>
            <person name="Baumgartner K."/>
        </authorList>
    </citation>
    <scope>NUCLEOTIDE SEQUENCE [LARGE SCALE GENOMIC DNA]</scope>
    <source>
        <strain evidence="2">DS831</strain>
    </source>
</reference>
<dbReference type="AlphaFoldDB" id="A0A0G2GDS1"/>
<sequence>MVTPPMLDHEEDLSEKERQEADDRLEQQTFLPRFGLPHPPPIVTSATVIPDPPMIPYCGDQRPKLNILQLIALAIIHHVNRSPTGQEVLQWIEDQYDYFMWHPVGLAQIRTRLTDFFFEYDPPIVPLSDKYHHFAMPWEVKLHLTLRYAVVVGHLKILFPADTLPSFRFMGLPAELRLQVYEYALGFPCKQLSKLSRRDKKSQGRIHSRCRYDEDIPSGWRGTTFFTGPKGVTALALLSVSKKVREEAFPIFYRNNAFCLSIFLDTKKILFDMGATRRSFLRNLTIEYSTWFDDGHLSEVLGLLANFEELDNLTLRFVRPGALQDDDHGPGGYRAFSTIRGIKKLTIRGKVPQSEIDKIRAYLEPLLTQPRVKSEEVAIEGPARKKLKMDNTT</sequence>